<dbReference type="PANTHER" id="PTHR38454">
    <property type="entry name" value="INTEGRAL MEMBRANE PROTEIN-RELATED"/>
    <property type="match status" value="1"/>
</dbReference>
<dbReference type="InterPro" id="IPR018580">
    <property type="entry name" value="Uncharacterised_YfhO"/>
</dbReference>
<feature type="transmembrane region" description="Helical" evidence="1">
    <location>
        <begin position="12"/>
        <end position="31"/>
    </location>
</feature>
<feature type="transmembrane region" description="Helical" evidence="1">
    <location>
        <begin position="352"/>
        <end position="370"/>
    </location>
</feature>
<feature type="transmembrane region" description="Helical" evidence="1">
    <location>
        <begin position="808"/>
        <end position="826"/>
    </location>
</feature>
<feature type="transmembrane region" description="Helical" evidence="1">
    <location>
        <begin position="224"/>
        <end position="243"/>
    </location>
</feature>
<accession>A0ABP8MB83</accession>
<evidence type="ECO:0000313" key="2">
    <source>
        <dbReference type="EMBL" id="GAA4445753.1"/>
    </source>
</evidence>
<keyword evidence="1" id="KW-0472">Membrane</keyword>
<feature type="transmembrane region" description="Helical" evidence="1">
    <location>
        <begin position="516"/>
        <end position="534"/>
    </location>
</feature>
<feature type="transmembrane region" description="Helical" evidence="1">
    <location>
        <begin position="124"/>
        <end position="143"/>
    </location>
</feature>
<comment type="caution">
    <text evidence="2">The sequence shown here is derived from an EMBL/GenBank/DDBJ whole genome shotgun (WGS) entry which is preliminary data.</text>
</comment>
<evidence type="ECO:0000256" key="1">
    <source>
        <dbReference type="SAM" id="Phobius"/>
    </source>
</evidence>
<feature type="transmembrane region" description="Helical" evidence="1">
    <location>
        <begin position="412"/>
        <end position="439"/>
    </location>
</feature>
<feature type="transmembrane region" description="Helical" evidence="1">
    <location>
        <begin position="190"/>
        <end position="212"/>
    </location>
</feature>
<name>A0ABP8MB83_9BACT</name>
<dbReference type="Proteomes" id="UP001501508">
    <property type="component" value="Unassembled WGS sequence"/>
</dbReference>
<dbReference type="PANTHER" id="PTHR38454:SF1">
    <property type="entry name" value="INTEGRAL MEMBRANE PROTEIN"/>
    <property type="match status" value="1"/>
</dbReference>
<proteinExistence type="predicted"/>
<gene>
    <name evidence="2" type="ORF">GCM10023091_37750</name>
</gene>
<organism evidence="2 3">
    <name type="scientific">Ravibacter arvi</name>
    <dbReference type="NCBI Taxonomy" id="2051041"/>
    <lineage>
        <taxon>Bacteria</taxon>
        <taxon>Pseudomonadati</taxon>
        <taxon>Bacteroidota</taxon>
        <taxon>Cytophagia</taxon>
        <taxon>Cytophagales</taxon>
        <taxon>Spirosomataceae</taxon>
        <taxon>Ravibacter</taxon>
    </lineage>
</organism>
<dbReference type="RefSeq" id="WP_345032104.1">
    <property type="nucleotide sequence ID" value="NZ_BAABEY010000036.1"/>
</dbReference>
<reference evidence="3" key="1">
    <citation type="journal article" date="2019" name="Int. J. Syst. Evol. Microbiol.">
        <title>The Global Catalogue of Microorganisms (GCM) 10K type strain sequencing project: providing services to taxonomists for standard genome sequencing and annotation.</title>
        <authorList>
            <consortium name="The Broad Institute Genomics Platform"/>
            <consortium name="The Broad Institute Genome Sequencing Center for Infectious Disease"/>
            <person name="Wu L."/>
            <person name="Ma J."/>
        </authorList>
    </citation>
    <scope>NUCLEOTIDE SEQUENCE [LARGE SCALE GENOMIC DNA]</scope>
    <source>
        <strain evidence="3">JCM 31920</strain>
    </source>
</reference>
<feature type="transmembrane region" description="Helical" evidence="1">
    <location>
        <begin position="541"/>
        <end position="559"/>
    </location>
</feature>
<feature type="transmembrane region" description="Helical" evidence="1">
    <location>
        <begin position="377"/>
        <end position="392"/>
    </location>
</feature>
<keyword evidence="1" id="KW-1133">Transmembrane helix</keyword>
<feature type="transmembrane region" description="Helical" evidence="1">
    <location>
        <begin position="150"/>
        <end position="170"/>
    </location>
</feature>
<keyword evidence="1" id="KW-0812">Transmembrane</keyword>
<evidence type="ECO:0000313" key="3">
    <source>
        <dbReference type="Proteomes" id="UP001501508"/>
    </source>
</evidence>
<protein>
    <submittedName>
        <fullName evidence="2">YfhO family protein</fullName>
    </submittedName>
</protein>
<sequence length="834" mass="91688">MVKNGLLSWKGLRSHVLCILGFVVLSLGYFSPVLEGKKLNMHDITQSEAGAHELKQYHEKTGKWANWTNSMFSGMPAYMVATDYPGSLSTKIGRAVYHLLPVPACILFLSLFSAYLLLWVLTGSAGLSFAGAVAFAFATFNLISIEAGHLSKVMAIGYAPGVIAGVMLAFRRNWLGGAAIMALFLSLELYANHIQITYYLGLALIVFVILESVELIKKGETGKLVRIGSALGLAAIIAIGSHTTRLWNAYDYSKATIRGTSELSAPAGSKTEAPKNGLDKEYAFHWSYGVAETLNLLIPNAFGGGSGNSALSDNSETYKVLTGRGVDAANAGNFVRQLPVPLYWGDQPGTGGPAYAGAIVCFLFVLGLFVVKGRVKWWLAVFTGIFIVWAWGKNFSSVNYLFFDYFPMFNKFRAVTMTLAFSQLFMVILGIMAVHAIVAGKLTWNNLQRPLLISFALTGGLALIFALMPQVFFSFRSPYDSQLVDGLTQSVQDRSFAEEIVRAIGKDRAGLLRMDAFRSFFFIAIVVLLIWLWTKGKMREVAFVGCLAMLIVADMMGIGKRYLNNADFVSKEQAEVVFHPTAADEQILKDKDLNFRVFDLSGSPFQNAVTSYFHKSIGGYHGAKLRRYQELFERQIAREGANPGILNMLNTKYIVTAGENGAAMARPNPDALGNAWFVDSFRIVPNADAEMAALDSLKPGKEAVLDQKFAKDLEGLSIRHDSTATIRLVSYTPDELVYESKASIEQLAVFSEIYYNVRNEWKVTIDDTPVPLLRADYVLRSVRVPAGTHTIKFRFDPVSVSAGGKIDLLFSLLLLALIAAALIADIRRKKHQEA</sequence>
<feature type="transmembrane region" description="Helical" evidence="1">
    <location>
        <begin position="451"/>
        <end position="473"/>
    </location>
</feature>
<dbReference type="EMBL" id="BAABEY010000036">
    <property type="protein sequence ID" value="GAA4445753.1"/>
    <property type="molecule type" value="Genomic_DNA"/>
</dbReference>
<keyword evidence="3" id="KW-1185">Reference proteome</keyword>
<feature type="transmembrane region" description="Helical" evidence="1">
    <location>
        <begin position="95"/>
        <end position="118"/>
    </location>
</feature>